<evidence type="ECO:0000313" key="13">
    <source>
        <dbReference type="Proteomes" id="UP000269923"/>
    </source>
</evidence>
<dbReference type="Pfam" id="PF00482">
    <property type="entry name" value="T2SSF"/>
    <property type="match status" value="2"/>
</dbReference>
<evidence type="ECO:0000256" key="7">
    <source>
        <dbReference type="ARBA" id="ARBA00022989"/>
    </source>
</evidence>
<dbReference type="FunFam" id="1.20.81.30:FF:000001">
    <property type="entry name" value="Type II secretion system protein F"/>
    <property type="match status" value="2"/>
</dbReference>
<dbReference type="InterPro" id="IPR042094">
    <property type="entry name" value="T2SS_GspF_sf"/>
</dbReference>
<feature type="region of interest" description="Disordered" evidence="10">
    <location>
        <begin position="1"/>
        <end position="26"/>
    </location>
</feature>
<comment type="caution">
    <text evidence="12">The sequence shown here is derived from an EMBL/GenBank/DDBJ whole genome shotgun (WGS) entry which is preliminary data.</text>
</comment>
<accession>A0A3P2A6L6</accession>
<dbReference type="InterPro" id="IPR001992">
    <property type="entry name" value="T2SS_GspF/T4SS_PilC_CS"/>
</dbReference>
<protein>
    <submittedName>
        <fullName evidence="12">Type II secretion system F family protein</fullName>
    </submittedName>
</protein>
<comment type="subcellular location">
    <subcellularLocation>
        <location evidence="1 9">Cell inner membrane</location>
        <topology evidence="1 9">Multi-pass membrane protein</topology>
    </subcellularLocation>
</comment>
<feature type="transmembrane region" description="Helical" evidence="11">
    <location>
        <begin position="394"/>
        <end position="414"/>
    </location>
</feature>
<keyword evidence="7 11" id="KW-1133">Transmembrane helix</keyword>
<evidence type="ECO:0000256" key="10">
    <source>
        <dbReference type="SAM" id="MobiDB-lite"/>
    </source>
</evidence>
<dbReference type="InterPro" id="IPR018076">
    <property type="entry name" value="T2SS_GspF_dom"/>
</dbReference>
<comment type="similarity">
    <text evidence="2 9">Belongs to the GSP F family.</text>
</comment>
<dbReference type="OrthoDB" id="9805682at2"/>
<keyword evidence="8 11" id="KW-0472">Membrane</keyword>
<gene>
    <name evidence="12" type="ORF">EII21_07515</name>
</gene>
<dbReference type="EMBL" id="RQYC01000010">
    <property type="protein sequence ID" value="RRD89870.1"/>
    <property type="molecule type" value="Genomic_DNA"/>
</dbReference>
<evidence type="ECO:0000313" key="12">
    <source>
        <dbReference type="EMBL" id="RRD89870.1"/>
    </source>
</evidence>
<evidence type="ECO:0000256" key="5">
    <source>
        <dbReference type="ARBA" id="ARBA00022519"/>
    </source>
</evidence>
<name>A0A3P2A6L6_9NEIS</name>
<evidence type="ECO:0000256" key="9">
    <source>
        <dbReference type="RuleBase" id="RU003923"/>
    </source>
</evidence>
<dbReference type="RefSeq" id="WP_027021066.1">
    <property type="nucleotide sequence ID" value="NZ_CP059563.1"/>
</dbReference>
<evidence type="ECO:0000256" key="3">
    <source>
        <dbReference type="ARBA" id="ARBA00022448"/>
    </source>
</evidence>
<keyword evidence="6 9" id="KW-0812">Transmembrane</keyword>
<evidence type="ECO:0000256" key="11">
    <source>
        <dbReference type="SAM" id="Phobius"/>
    </source>
</evidence>
<dbReference type="PRINTS" id="PR00812">
    <property type="entry name" value="BCTERIALGSPF"/>
</dbReference>
<dbReference type="Proteomes" id="UP000269923">
    <property type="component" value="Unassembled WGS sequence"/>
</dbReference>
<evidence type="ECO:0000256" key="4">
    <source>
        <dbReference type="ARBA" id="ARBA00022475"/>
    </source>
</evidence>
<feature type="transmembrane region" description="Helical" evidence="11">
    <location>
        <begin position="187"/>
        <end position="209"/>
    </location>
</feature>
<dbReference type="GO" id="GO:0005886">
    <property type="term" value="C:plasma membrane"/>
    <property type="evidence" value="ECO:0007669"/>
    <property type="project" value="UniProtKB-SubCell"/>
</dbReference>
<dbReference type="InterPro" id="IPR003004">
    <property type="entry name" value="GspF/PilC"/>
</dbReference>
<feature type="transmembrane region" description="Helical" evidence="11">
    <location>
        <begin position="236"/>
        <end position="258"/>
    </location>
</feature>
<evidence type="ECO:0000256" key="1">
    <source>
        <dbReference type="ARBA" id="ARBA00004429"/>
    </source>
</evidence>
<organism evidence="12 13">
    <name type="scientific">Conchiformibius steedae</name>
    <dbReference type="NCBI Taxonomy" id="153493"/>
    <lineage>
        <taxon>Bacteria</taxon>
        <taxon>Pseudomonadati</taxon>
        <taxon>Pseudomonadota</taxon>
        <taxon>Betaproteobacteria</taxon>
        <taxon>Neisseriales</taxon>
        <taxon>Neisseriaceae</taxon>
        <taxon>Conchiformibius</taxon>
    </lineage>
</organism>
<proteinExistence type="inferred from homology"/>
<evidence type="ECO:0000256" key="8">
    <source>
        <dbReference type="ARBA" id="ARBA00023136"/>
    </source>
</evidence>
<dbReference type="STRING" id="1121352.GCA_000620925_00115"/>
<sequence>MAAKKPVKTVPAKKAAAFSPKKKEKGNRYQFEGRNLQTESIVRGEVVARNEEEARQKLQRRQVKVLQITKMKKTRDKKITQADLTVFTRQLSTMMKAGLPLMQAFDIVAKGHSNATMTRMLLSVRADVEQGTSLASAFAKHPKYFDKFYCNLVAAGEAGGVLEALLDKLATYKEKTEAIKKKVKSALTYPISVIVVAIVLVIVMMMFVLPEFKKVYDGLGAELPALTAFMMNISDIFVAYGWLIILGLVGFVVALVQIHQRSPAFQKKVDAWLLKMPIFGQIVQKATIARWARTTATLFAAGVPLVEALDSVAGASGNILYEEATHEIRSKVNQGISLTSSMQAAQIFPNMVVQMASIGEESGALDDMLNKVAEFYEDEVDNAVAMLSSLMEPIIMVVLGSIIGVILVAMYLPLFNIGNVFG</sequence>
<feature type="compositionally biased region" description="Low complexity" evidence="10">
    <location>
        <begin position="1"/>
        <end position="19"/>
    </location>
</feature>
<keyword evidence="3 9" id="KW-0813">Transport</keyword>
<dbReference type="PANTHER" id="PTHR30012">
    <property type="entry name" value="GENERAL SECRETION PATHWAY PROTEIN"/>
    <property type="match status" value="1"/>
</dbReference>
<evidence type="ECO:0000256" key="6">
    <source>
        <dbReference type="ARBA" id="ARBA00022692"/>
    </source>
</evidence>
<dbReference type="PANTHER" id="PTHR30012:SF7">
    <property type="entry name" value="PROTEIN TRANSPORT PROTEIN HOFC HOMOLOG"/>
    <property type="match status" value="1"/>
</dbReference>
<dbReference type="GO" id="GO:0015628">
    <property type="term" value="P:protein secretion by the type II secretion system"/>
    <property type="evidence" value="ECO:0007669"/>
    <property type="project" value="TreeGrafter"/>
</dbReference>
<dbReference type="PROSITE" id="PS00874">
    <property type="entry name" value="T2SP_F"/>
    <property type="match status" value="1"/>
</dbReference>
<dbReference type="AlphaFoldDB" id="A0A3P2A6L6"/>
<keyword evidence="5" id="KW-0997">Cell inner membrane</keyword>
<keyword evidence="13" id="KW-1185">Reference proteome</keyword>
<reference evidence="12 13" key="1">
    <citation type="submission" date="2018-11" db="EMBL/GenBank/DDBJ databases">
        <title>Genomes From Bacteria Associated with the Canine Oral Cavity: a Test Case for Automated Genome-Based Taxonomic Assignment.</title>
        <authorList>
            <person name="Coil D.A."/>
            <person name="Jospin G."/>
            <person name="Darling A.E."/>
            <person name="Wallis C."/>
            <person name="Davis I.J."/>
            <person name="Harris S."/>
            <person name="Eisen J.A."/>
            <person name="Holcombe L.J."/>
            <person name="O'Flynn C."/>
        </authorList>
    </citation>
    <scope>NUCLEOTIDE SEQUENCE [LARGE SCALE GENOMIC DNA]</scope>
    <source>
        <strain evidence="12 13">COT-280</strain>
    </source>
</reference>
<dbReference type="Gene3D" id="1.20.81.30">
    <property type="entry name" value="Type II secretion system (T2SS), domain F"/>
    <property type="match status" value="2"/>
</dbReference>
<evidence type="ECO:0000256" key="2">
    <source>
        <dbReference type="ARBA" id="ARBA00005745"/>
    </source>
</evidence>
<keyword evidence="4" id="KW-1003">Cell membrane</keyword>